<dbReference type="Pfam" id="PF25137">
    <property type="entry name" value="ADH_Fe_C"/>
    <property type="match status" value="1"/>
</dbReference>
<evidence type="ECO:0000259" key="3">
    <source>
        <dbReference type="Pfam" id="PF25137"/>
    </source>
</evidence>
<evidence type="ECO:0000256" key="1">
    <source>
        <dbReference type="ARBA" id="ARBA00023002"/>
    </source>
</evidence>
<dbReference type="InterPro" id="IPR018211">
    <property type="entry name" value="ADH_Fe_CS"/>
</dbReference>
<gene>
    <name evidence="4" type="ORF">ACFQQA_06055</name>
</gene>
<accession>A0ABW2ITV3</accession>
<dbReference type="Gene3D" id="1.20.1090.10">
    <property type="entry name" value="Dehydroquinate synthase-like - alpha domain"/>
    <property type="match status" value="1"/>
</dbReference>
<feature type="domain" description="Fe-containing alcohol dehydrogenase-like C-terminal" evidence="3">
    <location>
        <begin position="214"/>
        <end position="408"/>
    </location>
</feature>
<dbReference type="SUPFAM" id="SSF56796">
    <property type="entry name" value="Dehydroquinate synthase-like"/>
    <property type="match status" value="1"/>
</dbReference>
<dbReference type="Gene3D" id="3.40.50.1970">
    <property type="match status" value="1"/>
</dbReference>
<dbReference type="PROSITE" id="PS00913">
    <property type="entry name" value="ADH_IRON_1"/>
    <property type="match status" value="1"/>
</dbReference>
<feature type="domain" description="Alcohol dehydrogenase iron-type/glycerol dehydrogenase GldA" evidence="2">
    <location>
        <begin position="35"/>
        <end position="203"/>
    </location>
</feature>
<dbReference type="InterPro" id="IPR001670">
    <property type="entry name" value="ADH_Fe/GldA"/>
</dbReference>
<reference evidence="5" key="1">
    <citation type="journal article" date="2019" name="Int. J. Syst. Evol. Microbiol.">
        <title>The Global Catalogue of Microorganisms (GCM) 10K type strain sequencing project: providing services to taxonomists for standard genome sequencing and annotation.</title>
        <authorList>
            <consortium name="The Broad Institute Genomics Platform"/>
            <consortium name="The Broad Institute Genome Sequencing Center for Infectious Disease"/>
            <person name="Wu L."/>
            <person name="Ma J."/>
        </authorList>
    </citation>
    <scope>NUCLEOTIDE SEQUENCE [LARGE SCALE GENOMIC DNA]</scope>
    <source>
        <strain evidence="5">CCUG 60559</strain>
    </source>
</reference>
<dbReference type="PROSITE" id="PS00060">
    <property type="entry name" value="ADH_IRON_2"/>
    <property type="match status" value="1"/>
</dbReference>
<dbReference type="Proteomes" id="UP001596506">
    <property type="component" value="Unassembled WGS sequence"/>
</dbReference>
<dbReference type="PANTHER" id="PTHR11496">
    <property type="entry name" value="ALCOHOL DEHYDROGENASE"/>
    <property type="match status" value="1"/>
</dbReference>
<proteinExistence type="predicted"/>
<evidence type="ECO:0000259" key="2">
    <source>
        <dbReference type="Pfam" id="PF00465"/>
    </source>
</evidence>
<evidence type="ECO:0000313" key="5">
    <source>
        <dbReference type="Proteomes" id="UP001596506"/>
    </source>
</evidence>
<keyword evidence="1" id="KW-0560">Oxidoreductase</keyword>
<name>A0ABW2ITV3_9GAMM</name>
<dbReference type="InterPro" id="IPR039697">
    <property type="entry name" value="Alcohol_dehydrogenase_Fe"/>
</dbReference>
<protein>
    <submittedName>
        <fullName evidence="4">Iron-containing alcohol dehydrogenase family protein</fullName>
    </submittedName>
</protein>
<dbReference type="PANTHER" id="PTHR11496:SF94">
    <property type="entry name" value="ALCOHOL DEHYDROGENASE EUTG-RELATED"/>
    <property type="match status" value="1"/>
</dbReference>
<keyword evidence="5" id="KW-1185">Reference proteome</keyword>
<dbReference type="Pfam" id="PF00465">
    <property type="entry name" value="Fe-ADH"/>
    <property type="match status" value="1"/>
</dbReference>
<dbReference type="InterPro" id="IPR056798">
    <property type="entry name" value="ADH_Fe_C"/>
</dbReference>
<sequence>MKTIEQSLDNALIENVVTHTVDELTPRGLFNFNAPRQTLMGEGAILRIGEMLRHLGVSHVLVVADRVVHEKGLMRSMERSLERAGIEFTLYPGITREPDETVVATATELVARNRADFVLGFGGGSAIDAAKAIALAGSCKSSLQEMAEPGFSGRRTIGLGAVPTTAGTGSEVTDISVIMCADRQHKFVIKEVDLMPDLAIVDPALMLNLPPLVTAATGIDALTHAIEAYAARSSHPLAKALAICAVQSIAEALPVVVGNSGDMAARLTMATAAYKAGLAFSNSGLGLVHAISHQIGARYQLAHGIANGILLPYVMKFNALVCQRQYAAIAHMLGVTHSGMTEREQCMASIAAVRQLLCDIGLPGSLAGTSIHRDDFADIATGALADVCIRDNPRDVTQTDIVQLLEEACSTKEKN</sequence>
<organism evidence="4 5">
    <name type="scientific">Marinobacter aromaticivorans</name>
    <dbReference type="NCBI Taxonomy" id="1494078"/>
    <lineage>
        <taxon>Bacteria</taxon>
        <taxon>Pseudomonadati</taxon>
        <taxon>Pseudomonadota</taxon>
        <taxon>Gammaproteobacteria</taxon>
        <taxon>Pseudomonadales</taxon>
        <taxon>Marinobacteraceae</taxon>
        <taxon>Marinobacter</taxon>
    </lineage>
</organism>
<dbReference type="EMBL" id="JBHTBD010000001">
    <property type="protein sequence ID" value="MFC7294281.1"/>
    <property type="molecule type" value="Genomic_DNA"/>
</dbReference>
<dbReference type="CDD" id="cd08551">
    <property type="entry name" value="Fe-ADH"/>
    <property type="match status" value="1"/>
</dbReference>
<comment type="caution">
    <text evidence="4">The sequence shown here is derived from an EMBL/GenBank/DDBJ whole genome shotgun (WGS) entry which is preliminary data.</text>
</comment>
<evidence type="ECO:0000313" key="4">
    <source>
        <dbReference type="EMBL" id="MFC7294281.1"/>
    </source>
</evidence>
<dbReference type="RefSeq" id="WP_100688028.1">
    <property type="nucleotide sequence ID" value="NZ_JBHTBD010000001.1"/>
</dbReference>